<dbReference type="GO" id="GO:0006325">
    <property type="term" value="P:chromatin organization"/>
    <property type="evidence" value="ECO:0007669"/>
    <property type="project" value="UniProtKB-KW"/>
</dbReference>
<organism evidence="12 13">
    <name type="scientific">Denticeps clupeoides</name>
    <name type="common">denticle herring</name>
    <dbReference type="NCBI Taxonomy" id="299321"/>
    <lineage>
        <taxon>Eukaryota</taxon>
        <taxon>Metazoa</taxon>
        <taxon>Chordata</taxon>
        <taxon>Craniata</taxon>
        <taxon>Vertebrata</taxon>
        <taxon>Euteleostomi</taxon>
        <taxon>Actinopterygii</taxon>
        <taxon>Neopterygii</taxon>
        <taxon>Teleostei</taxon>
        <taxon>Clupei</taxon>
        <taxon>Clupeiformes</taxon>
        <taxon>Denticipitoidei</taxon>
        <taxon>Denticipitidae</taxon>
        <taxon>Denticeps</taxon>
    </lineage>
</organism>
<dbReference type="SMART" id="SM00320">
    <property type="entry name" value="WD40"/>
    <property type="match status" value="4"/>
</dbReference>
<evidence type="ECO:0000256" key="5">
    <source>
        <dbReference type="ARBA" id="ARBA00023015"/>
    </source>
</evidence>
<evidence type="ECO:0000256" key="8">
    <source>
        <dbReference type="ARBA" id="ARBA00054823"/>
    </source>
</evidence>
<keyword evidence="3" id="KW-0677">Repeat</keyword>
<reference evidence="12 13" key="1">
    <citation type="submission" date="2020-06" db="EMBL/GenBank/DDBJ databases">
        <authorList>
            <consortium name="Wellcome Sanger Institute Data Sharing"/>
        </authorList>
    </citation>
    <scope>NUCLEOTIDE SEQUENCE [LARGE SCALE GENOMIC DNA]</scope>
</reference>
<dbReference type="GeneTree" id="ENSGT00530000064100"/>
<reference evidence="12" key="2">
    <citation type="submission" date="2025-08" db="UniProtKB">
        <authorList>
            <consortium name="Ensembl"/>
        </authorList>
    </citation>
    <scope>IDENTIFICATION</scope>
</reference>
<gene>
    <name evidence="12" type="primary">RBBP5</name>
</gene>
<feature type="repeat" description="WD" evidence="10">
    <location>
        <begin position="62"/>
        <end position="103"/>
    </location>
</feature>
<dbReference type="Gene3D" id="2.130.10.10">
    <property type="entry name" value="YVTN repeat-like/Quinoprotein amine dehydrogenase"/>
    <property type="match status" value="1"/>
</dbReference>
<dbReference type="PROSITE" id="PS50294">
    <property type="entry name" value="WD_REPEATS_REGION"/>
    <property type="match status" value="1"/>
</dbReference>
<reference evidence="12" key="3">
    <citation type="submission" date="2025-09" db="UniProtKB">
        <authorList>
            <consortium name="Ensembl"/>
        </authorList>
    </citation>
    <scope>IDENTIFICATION</scope>
</reference>
<sequence length="559" mass="61985">VICFITESFGQNYPEEADGTLDCISMALTCTFNRWGTLLAVGCNDGRLVIWDFLTRGIAKIISAHIHPVCSLCWSRDGHKLVSASTDNIVSQWDVLSGDCDQRFRFPSPILKLQYHPRDQDKVLVCPMKSAPVLLTLSDSKHVVLPVDDDSDLNVVAAFDRRGEYIYTGNAKGKILVLNTNTQELVASFRVTTGTSNTTAIKSIEFARKGSCFLINTADRIIRVYDGREILTCGRDGEPEPMQKLQDLVNRTPWKRCCFSGDGEYIVAGSARQHALYIWEKSIGNLVKILHVRLFRTVMYVYNISTAFQENWSAFAPDFKELDENVEYEERESEFDIEDEDKSEPEQTGADAAEDEEVDVTTVDPIVAFCSSDEELEDCKALLYLPIAPEVEDPEENPFGPPHDAAAQTAPGEDGSTHAGSGDKKQRQPSSDGAPPKKKARTTVIDLPGVPSDEVHPLLGVKGDSKSKKKTAGRPKGSKGKEKDSPFRPKLYKGDRGYPLDTAGMGAGMKGRAEAGLAQRSLTWWVVCQTSVRWSWRRHYKLIPQGPLGLGVTCWKIDI</sequence>
<proteinExistence type="predicted"/>
<evidence type="ECO:0000256" key="11">
    <source>
        <dbReference type="SAM" id="MobiDB-lite"/>
    </source>
</evidence>
<evidence type="ECO:0000256" key="1">
    <source>
        <dbReference type="ARBA" id="ARBA00004123"/>
    </source>
</evidence>
<dbReference type="PANTHER" id="PTHR44040:SF1">
    <property type="entry name" value="RETINOBLASTOMA-BINDING PROTEIN 5"/>
    <property type="match status" value="1"/>
</dbReference>
<dbReference type="InterPro" id="IPR015943">
    <property type="entry name" value="WD40/YVTN_repeat-like_dom_sf"/>
</dbReference>
<evidence type="ECO:0000256" key="10">
    <source>
        <dbReference type="PROSITE-ProRule" id="PRU00221"/>
    </source>
</evidence>
<dbReference type="PROSITE" id="PS50082">
    <property type="entry name" value="WD_REPEATS_2"/>
    <property type="match status" value="1"/>
</dbReference>
<protein>
    <recommendedName>
        <fullName evidence="9">Retinoblastoma-binding protein 5</fullName>
    </recommendedName>
</protein>
<evidence type="ECO:0000313" key="13">
    <source>
        <dbReference type="Proteomes" id="UP000694580"/>
    </source>
</evidence>
<keyword evidence="5" id="KW-0805">Transcription regulation</keyword>
<dbReference type="SUPFAM" id="SSF117289">
    <property type="entry name" value="Nucleoporin domain"/>
    <property type="match status" value="1"/>
</dbReference>
<feature type="region of interest" description="Disordered" evidence="11">
    <location>
        <begin position="391"/>
        <end position="499"/>
    </location>
</feature>
<dbReference type="PANTHER" id="PTHR44040">
    <property type="entry name" value="RETINOBLASTOMA-BINDING PROTEIN 5"/>
    <property type="match status" value="1"/>
</dbReference>
<name>A0AAY4C1L6_9TELE</name>
<evidence type="ECO:0000256" key="4">
    <source>
        <dbReference type="ARBA" id="ARBA00022853"/>
    </source>
</evidence>
<feature type="region of interest" description="Disordered" evidence="11">
    <location>
        <begin position="327"/>
        <end position="358"/>
    </location>
</feature>
<comment type="subcellular location">
    <subcellularLocation>
        <location evidence="1">Nucleus</location>
    </subcellularLocation>
</comment>
<evidence type="ECO:0000256" key="7">
    <source>
        <dbReference type="ARBA" id="ARBA00023242"/>
    </source>
</evidence>
<keyword evidence="6" id="KW-0804">Transcription</keyword>
<keyword evidence="13" id="KW-1185">Reference proteome</keyword>
<accession>A0AAY4C1L6</accession>
<dbReference type="Pfam" id="PF00400">
    <property type="entry name" value="WD40"/>
    <property type="match status" value="2"/>
</dbReference>
<evidence type="ECO:0000256" key="9">
    <source>
        <dbReference type="ARBA" id="ARBA00071117"/>
    </source>
</evidence>
<dbReference type="InterPro" id="IPR037850">
    <property type="entry name" value="RBBP5/Swd1"/>
</dbReference>
<dbReference type="GO" id="GO:0048188">
    <property type="term" value="C:Set1C/COMPASS complex"/>
    <property type="evidence" value="ECO:0007669"/>
    <property type="project" value="InterPro"/>
</dbReference>
<feature type="compositionally biased region" description="Acidic residues" evidence="11">
    <location>
        <begin position="327"/>
        <end position="343"/>
    </location>
</feature>
<feature type="compositionally biased region" description="Basic and acidic residues" evidence="11">
    <location>
        <begin position="479"/>
        <end position="498"/>
    </location>
</feature>
<evidence type="ECO:0000256" key="2">
    <source>
        <dbReference type="ARBA" id="ARBA00022574"/>
    </source>
</evidence>
<comment type="function">
    <text evidence="8">In embryonic stem (ES) cells, plays a crucial role in the differentiation potential, particularly along the neural lineage, regulating gene induction and H3 'Lys-4' methylation at key developmental loci, including that mediated by retinoic acid. Does not affect ES cell self-renewal. Component or associated component of some histone methyltransferase complexes which regulates transcription through recruitment of those complexes to gene promoters. As part of the MLL1/MLL complex, involved in mono-, di- and trimethylation at 'Lys-4' of histone H3. Histone H3 'Lys-4' methylation represents a specific tag for epigenetic transcriptional activation. In association with ASH2L and WDR5, stimulates the histone methyltransferase activities of KMT2A, KMT2B, KMT2C, KMT2D, SETD1A and SETD1B.</text>
</comment>
<dbReference type="FunFam" id="2.130.10.10:FF:000066">
    <property type="entry name" value="retinoblastoma-binding protein 5 isoform X2"/>
    <property type="match status" value="1"/>
</dbReference>
<dbReference type="AlphaFoldDB" id="A0AAY4C1L6"/>
<dbReference type="InterPro" id="IPR001680">
    <property type="entry name" value="WD40_rpt"/>
</dbReference>
<dbReference type="Ensembl" id="ENSDCDT00010033329.1">
    <property type="protein sequence ID" value="ENSDCDP00010026869.1"/>
    <property type="gene ID" value="ENSDCDG00010016996.1"/>
</dbReference>
<keyword evidence="7" id="KW-0539">Nucleus</keyword>
<evidence type="ECO:0000313" key="12">
    <source>
        <dbReference type="Ensembl" id="ENSDCDP00010026869.1"/>
    </source>
</evidence>
<keyword evidence="4" id="KW-0156">Chromatin regulator</keyword>
<dbReference type="Proteomes" id="UP000694580">
    <property type="component" value="Chromosome 12"/>
</dbReference>
<evidence type="ECO:0000256" key="3">
    <source>
        <dbReference type="ARBA" id="ARBA00022737"/>
    </source>
</evidence>
<evidence type="ECO:0000256" key="6">
    <source>
        <dbReference type="ARBA" id="ARBA00023163"/>
    </source>
</evidence>
<feature type="compositionally biased region" description="Basic residues" evidence="11">
    <location>
        <begin position="467"/>
        <end position="478"/>
    </location>
</feature>
<keyword evidence="2 10" id="KW-0853">WD repeat</keyword>